<dbReference type="Proteomes" id="UP000008068">
    <property type="component" value="Unassembled WGS sequence"/>
</dbReference>
<evidence type="ECO:0000313" key="3">
    <source>
        <dbReference type="Proteomes" id="UP000008068"/>
    </source>
</evidence>
<dbReference type="eggNOG" id="ENOG502TJHI">
    <property type="taxonomic scope" value="Eukaryota"/>
</dbReference>
<dbReference type="HOGENOM" id="CLU_040461_1_0_1"/>
<evidence type="ECO:0000313" key="2">
    <source>
        <dbReference type="EMBL" id="EGT39505.1"/>
    </source>
</evidence>
<keyword evidence="1" id="KW-0175">Coiled coil</keyword>
<dbReference type="EMBL" id="GL379971">
    <property type="protein sequence ID" value="EGT39505.1"/>
    <property type="molecule type" value="Genomic_DNA"/>
</dbReference>
<name>G0NXF3_CAEBE</name>
<feature type="coiled-coil region" evidence="1">
    <location>
        <begin position="72"/>
        <end position="99"/>
    </location>
</feature>
<dbReference type="PANTHER" id="PTHR31464:SF7">
    <property type="entry name" value="DUF4781 DOMAIN-CONTAINING PROTEIN"/>
    <property type="match status" value="1"/>
</dbReference>
<gene>
    <name evidence="2" type="ORF">CAEBREN_02288</name>
</gene>
<dbReference type="AlphaFoldDB" id="G0NXF3"/>
<evidence type="ECO:0000256" key="1">
    <source>
        <dbReference type="SAM" id="Coils"/>
    </source>
</evidence>
<dbReference type="Pfam" id="PF05075">
    <property type="entry name" value="DUF684"/>
    <property type="match status" value="1"/>
</dbReference>
<accession>G0NXF3</accession>
<organism evidence="3">
    <name type="scientific">Caenorhabditis brenneri</name>
    <name type="common">Nematode worm</name>
    <dbReference type="NCBI Taxonomy" id="135651"/>
    <lineage>
        <taxon>Eukaryota</taxon>
        <taxon>Metazoa</taxon>
        <taxon>Ecdysozoa</taxon>
        <taxon>Nematoda</taxon>
        <taxon>Chromadorea</taxon>
        <taxon>Rhabditida</taxon>
        <taxon>Rhabditina</taxon>
        <taxon>Rhabditomorpha</taxon>
        <taxon>Rhabditoidea</taxon>
        <taxon>Rhabditidae</taxon>
        <taxon>Peloderinae</taxon>
        <taxon>Caenorhabditis</taxon>
    </lineage>
</organism>
<dbReference type="InterPro" id="IPR007767">
    <property type="entry name" value="DUF684"/>
</dbReference>
<protein>
    <submittedName>
        <fullName evidence="2">Uncharacterized protein</fullName>
    </submittedName>
</protein>
<keyword evidence="3" id="KW-1185">Reference proteome</keyword>
<dbReference type="InParanoid" id="G0NXF3"/>
<reference evidence="3" key="1">
    <citation type="submission" date="2011-07" db="EMBL/GenBank/DDBJ databases">
        <authorList>
            <consortium name="Caenorhabditis brenneri Sequencing and Analysis Consortium"/>
            <person name="Wilson R.K."/>
        </authorList>
    </citation>
    <scope>NUCLEOTIDE SEQUENCE [LARGE SCALE GENOMIC DNA]</scope>
    <source>
        <strain evidence="3">PB2801</strain>
    </source>
</reference>
<dbReference type="PANTHER" id="PTHR31464">
    <property type="entry name" value="PROTEIN CBG01266"/>
    <property type="match status" value="1"/>
</dbReference>
<dbReference type="OrthoDB" id="5899313at2759"/>
<sequence length="406" mass="45891">MSKNWVDTPGGSEKAVEYLEQAITIVSESIDAGRIVSSSSSNDVCKVLAAVGSILSIGIKTNFHDTDVAEKFDQLAEKIKQLEDRIIESYDKLKDFISESAFIMKTIGEVDGMKQLLMDVIHLREKETVENFKDVYEQKTPLKIGYSMLSLLDQNSTNPLDLGKTYGEDSQKSLRAICNILIGDLIFLEAIASGLFKKLNMYDCERLIGGSIDVTDLKEDEDSDYEAWDQFSDDFDDFVKEVVQSGKSTHGMAEMIQEKLEDECPNESFYICVFENAKIEQDYYYYIENQDNLLEAKNVESKFGDKFNVLVYRSENAHEYSEEEYNALQEEMKFLSGFDHNKTNKQIVDEQMAGRSDIGFAALINYDRGAQILSTNSPDYASGPGNWTQVWLGGNQRGVNFVIGYP</sequence>
<proteinExistence type="predicted"/>
<dbReference type="STRING" id="135651.G0NXF3"/>